<keyword evidence="1" id="KW-0812">Transmembrane</keyword>
<dbReference type="SUPFAM" id="SSF52540">
    <property type="entry name" value="P-loop containing nucleoside triphosphate hydrolases"/>
    <property type="match status" value="1"/>
</dbReference>
<protein>
    <recommendedName>
        <fullName evidence="4">Tyrosine kinase G-rich domain-containing protein</fullName>
    </recommendedName>
</protein>
<feature type="transmembrane region" description="Helical" evidence="1">
    <location>
        <begin position="333"/>
        <end position="351"/>
    </location>
</feature>
<sequence>MYYFFQPRVYQATLTFSLSDSVGKPLPIDKQNNVVAFLFSQPFILNDSSLQNFSLDASYKKDFRESIRLSRDGDFINLTFEAKTLEAAQKGLENWFSAFSEVIIKQNQKLSLAEQKTDQQYDNATVLNMVQGFRSSVDSFIHHGVKQTEFNDLSVQLTKATLRRLRLTSLNSTIKEMRTNGKPLLSLSFIANNSTIVALESKRNLLETQRAHMVAQLGWTHPQIKAMTAELEVLSHQLENKILQIAHQLHSDEVIARDFEEQLKKRIGLFVTDQAQSLNQMFNELENKIRAVVDAQNTEMRKDAPFLQETKIHVVVPTTLVPIPFIDRYGKNIIVSVFASLVTLLGGLLLFHQCSRIKKDKAEENTLKNDESILVSKGIKNFEACITIDKLSELLKERVSTVVSIIGPEAARTAAKLSLHLIKEHKTVLLVDISGQQIEKIIGPHRGLTDILTGNAQLQDVIYRDYDTEVDILPQGLTSAVCAQEFSNDIPHILQEFKKDYDFIILEMASEPKYGFKQFAELTDYYICSIVLNKQDWMMQMVSKFPKAVYRVVES</sequence>
<reference evidence="3" key="1">
    <citation type="journal article" date="2019" name="Int. J. Syst. Evol. Microbiol.">
        <title>The Global Catalogue of Microorganisms (GCM) 10K type strain sequencing project: providing services to taxonomists for standard genome sequencing and annotation.</title>
        <authorList>
            <consortium name="The Broad Institute Genomics Platform"/>
            <consortium name="The Broad Institute Genome Sequencing Center for Infectious Disease"/>
            <person name="Wu L."/>
            <person name="Ma J."/>
        </authorList>
    </citation>
    <scope>NUCLEOTIDE SEQUENCE [LARGE SCALE GENOMIC DNA]</scope>
    <source>
        <strain evidence="3">JCM 17712</strain>
    </source>
</reference>
<dbReference type="Proteomes" id="UP001500864">
    <property type="component" value="Unassembled WGS sequence"/>
</dbReference>
<dbReference type="Gene3D" id="3.40.50.300">
    <property type="entry name" value="P-loop containing nucleotide triphosphate hydrolases"/>
    <property type="match status" value="1"/>
</dbReference>
<evidence type="ECO:0000256" key="1">
    <source>
        <dbReference type="SAM" id="Phobius"/>
    </source>
</evidence>
<keyword evidence="1" id="KW-1133">Transmembrane helix</keyword>
<evidence type="ECO:0000313" key="3">
    <source>
        <dbReference type="Proteomes" id="UP001500864"/>
    </source>
</evidence>
<accession>A0ABP9MZ49</accession>
<comment type="caution">
    <text evidence="2">The sequence shown here is derived from an EMBL/GenBank/DDBJ whole genome shotgun (WGS) entry which is preliminary data.</text>
</comment>
<evidence type="ECO:0008006" key="4">
    <source>
        <dbReference type="Google" id="ProtNLM"/>
    </source>
</evidence>
<dbReference type="InterPro" id="IPR027417">
    <property type="entry name" value="P-loop_NTPase"/>
</dbReference>
<keyword evidence="1" id="KW-0472">Membrane</keyword>
<proteinExistence type="predicted"/>
<keyword evidence="3" id="KW-1185">Reference proteome</keyword>
<organism evidence="2 3">
    <name type="scientific">Bartonella jaculi</name>
    <dbReference type="NCBI Taxonomy" id="686226"/>
    <lineage>
        <taxon>Bacteria</taxon>
        <taxon>Pseudomonadati</taxon>
        <taxon>Pseudomonadota</taxon>
        <taxon>Alphaproteobacteria</taxon>
        <taxon>Hyphomicrobiales</taxon>
        <taxon>Bartonellaceae</taxon>
        <taxon>Bartonella</taxon>
    </lineage>
</organism>
<name>A0ABP9MZ49_9HYPH</name>
<dbReference type="EMBL" id="BAABIZ010000003">
    <property type="protein sequence ID" value="GAA5105058.1"/>
    <property type="molecule type" value="Genomic_DNA"/>
</dbReference>
<evidence type="ECO:0000313" key="2">
    <source>
        <dbReference type="EMBL" id="GAA5105058.1"/>
    </source>
</evidence>
<gene>
    <name evidence="2" type="ORF">GCM10023261_04130</name>
</gene>